<keyword evidence="1" id="KW-0472">Membrane</keyword>
<proteinExistence type="predicted"/>
<dbReference type="RefSeq" id="WP_168486039.1">
    <property type="nucleotide sequence ID" value="NZ_JAAZSQ010000007.1"/>
</dbReference>
<evidence type="ECO:0008006" key="4">
    <source>
        <dbReference type="Google" id="ProtNLM"/>
    </source>
</evidence>
<keyword evidence="3" id="KW-1185">Reference proteome</keyword>
<reference evidence="2 3" key="1">
    <citation type="submission" date="2020-04" db="EMBL/GenBank/DDBJ databases">
        <title>Arthrobacter sp. nov.</title>
        <authorList>
            <person name="Liu S."/>
        </authorList>
    </citation>
    <scope>NUCLEOTIDE SEQUENCE [LARGE SCALE GENOMIC DNA]</scope>
    <source>
        <strain evidence="2 3">E918</strain>
    </source>
</reference>
<feature type="transmembrane region" description="Helical" evidence="1">
    <location>
        <begin position="73"/>
        <end position="97"/>
    </location>
</feature>
<dbReference type="AlphaFoldDB" id="A0A7X6HDY7"/>
<sequence>MTEKFDVPGNRDEVPRVNGFGLASFVLGTVAISIAFIPVLGLPALLLGPLAMVFGGIGRARTPEDTITGTAGLILGITATLIALVVTALIAVSLVQFRGSIQNLPFG</sequence>
<name>A0A7X6HDY7_9MICC</name>
<dbReference type="Proteomes" id="UP000544090">
    <property type="component" value="Unassembled WGS sequence"/>
</dbReference>
<evidence type="ECO:0000313" key="2">
    <source>
        <dbReference type="EMBL" id="NKX54690.1"/>
    </source>
</evidence>
<protein>
    <recommendedName>
        <fullName evidence="4">DUF4190 domain-containing protein</fullName>
    </recommendedName>
</protein>
<comment type="caution">
    <text evidence="2">The sequence shown here is derived from an EMBL/GenBank/DDBJ whole genome shotgun (WGS) entry which is preliminary data.</text>
</comment>
<evidence type="ECO:0000256" key="1">
    <source>
        <dbReference type="SAM" id="Phobius"/>
    </source>
</evidence>
<accession>A0A7X6HDY7</accession>
<organism evidence="2 3">
    <name type="scientific">Arthrobacter mobilis</name>
    <dbReference type="NCBI Taxonomy" id="2724944"/>
    <lineage>
        <taxon>Bacteria</taxon>
        <taxon>Bacillati</taxon>
        <taxon>Actinomycetota</taxon>
        <taxon>Actinomycetes</taxon>
        <taxon>Micrococcales</taxon>
        <taxon>Micrococcaceae</taxon>
        <taxon>Arthrobacter</taxon>
    </lineage>
</organism>
<feature type="transmembrane region" description="Helical" evidence="1">
    <location>
        <begin position="20"/>
        <end position="53"/>
    </location>
</feature>
<keyword evidence="1" id="KW-1133">Transmembrane helix</keyword>
<dbReference type="EMBL" id="JAAZSQ010000007">
    <property type="protein sequence ID" value="NKX54690.1"/>
    <property type="molecule type" value="Genomic_DNA"/>
</dbReference>
<keyword evidence="1" id="KW-0812">Transmembrane</keyword>
<evidence type="ECO:0000313" key="3">
    <source>
        <dbReference type="Proteomes" id="UP000544090"/>
    </source>
</evidence>
<gene>
    <name evidence="2" type="ORF">HGG74_09100</name>
</gene>